<keyword evidence="2" id="KW-1185">Reference proteome</keyword>
<reference evidence="1 2" key="1">
    <citation type="journal article" date="2016" name="Nat. Commun.">
        <title>Ectomycorrhizal ecology is imprinted in the genome of the dominant symbiotic fungus Cenococcum geophilum.</title>
        <authorList>
            <consortium name="DOE Joint Genome Institute"/>
            <person name="Peter M."/>
            <person name="Kohler A."/>
            <person name="Ohm R.A."/>
            <person name="Kuo A."/>
            <person name="Krutzmann J."/>
            <person name="Morin E."/>
            <person name="Arend M."/>
            <person name="Barry K.W."/>
            <person name="Binder M."/>
            <person name="Choi C."/>
            <person name="Clum A."/>
            <person name="Copeland A."/>
            <person name="Grisel N."/>
            <person name="Haridas S."/>
            <person name="Kipfer T."/>
            <person name="LaButti K."/>
            <person name="Lindquist E."/>
            <person name="Lipzen A."/>
            <person name="Maire R."/>
            <person name="Meier B."/>
            <person name="Mihaltcheva S."/>
            <person name="Molinier V."/>
            <person name="Murat C."/>
            <person name="Poggeler S."/>
            <person name="Quandt C.A."/>
            <person name="Sperisen C."/>
            <person name="Tritt A."/>
            <person name="Tisserant E."/>
            <person name="Crous P.W."/>
            <person name="Henrissat B."/>
            <person name="Nehls U."/>
            <person name="Egli S."/>
            <person name="Spatafora J.W."/>
            <person name="Grigoriev I.V."/>
            <person name="Martin F.M."/>
        </authorList>
    </citation>
    <scope>NUCLEOTIDE SEQUENCE [LARGE SCALE GENOMIC DNA]</scope>
    <source>
        <strain evidence="1 2">CBS 459.81</strain>
    </source>
</reference>
<dbReference type="OrthoDB" id="3936685at2759"/>
<protein>
    <submittedName>
        <fullName evidence="1">Uncharacterized protein</fullName>
    </submittedName>
</protein>
<gene>
    <name evidence="1" type="ORF">K432DRAFT_305513</name>
</gene>
<proteinExistence type="predicted"/>
<evidence type="ECO:0000313" key="2">
    <source>
        <dbReference type="Proteomes" id="UP000250266"/>
    </source>
</evidence>
<evidence type="ECO:0000313" key="1">
    <source>
        <dbReference type="EMBL" id="OCK76830.1"/>
    </source>
</evidence>
<name>A0A8E2E402_9PEZI</name>
<dbReference type="Proteomes" id="UP000250266">
    <property type="component" value="Unassembled WGS sequence"/>
</dbReference>
<accession>A0A8E2E402</accession>
<organism evidence="1 2">
    <name type="scientific">Lepidopterella palustris CBS 459.81</name>
    <dbReference type="NCBI Taxonomy" id="1314670"/>
    <lineage>
        <taxon>Eukaryota</taxon>
        <taxon>Fungi</taxon>
        <taxon>Dikarya</taxon>
        <taxon>Ascomycota</taxon>
        <taxon>Pezizomycotina</taxon>
        <taxon>Dothideomycetes</taxon>
        <taxon>Pleosporomycetidae</taxon>
        <taxon>Mytilinidiales</taxon>
        <taxon>Argynnaceae</taxon>
        <taxon>Lepidopterella</taxon>
    </lineage>
</organism>
<dbReference type="EMBL" id="KV745176">
    <property type="protein sequence ID" value="OCK76830.1"/>
    <property type="molecule type" value="Genomic_DNA"/>
</dbReference>
<dbReference type="AlphaFoldDB" id="A0A8E2E402"/>
<sequence length="204" mass="22888">MVLAASKSNVAAALKFLSKVRGGLPTLEQIRATPSQSLSTAYQSAKKAALEENKTTILGVSLTDVHIFELESRGTSEPWFSFAHSFTMGVAPEGLIIWQAWGEHGYRLDEWVARDGSRLRSWDEGDSFVRDFERLVSGKGVFNAKRNMLYKRCFDVDIFKICGPKGPERPVVPKFEAWIRLHVLEDVKVEDIAKFTFSKGEFVG</sequence>